<comment type="caution">
    <text evidence="1">The sequence shown here is derived from an EMBL/GenBank/DDBJ whole genome shotgun (WGS) entry which is preliminary data.</text>
</comment>
<sequence length="149" mass="17154">MYPWKDAFDSWTGSTQLQIDALGLITIVGADEVNVSVGRLVPNPYSGWYSRPIPAVWGMQIGSGNWPQYNRTIAIDTRRNEDRQDEEALSQRHSLCDDSLFKLTVANEKCFMLYSTLFHLSARTRLFLAVTLCDLVRLYPHPTWRSLWL</sequence>
<proteinExistence type="predicted"/>
<name>A0AAD9E7S6_9PEZI</name>
<evidence type="ECO:0000313" key="1">
    <source>
        <dbReference type="EMBL" id="KAK1837903.1"/>
    </source>
</evidence>
<protein>
    <submittedName>
        <fullName evidence="1">Uncharacterized protein</fullName>
    </submittedName>
</protein>
<dbReference type="Proteomes" id="UP001243330">
    <property type="component" value="Unassembled WGS sequence"/>
</dbReference>
<gene>
    <name evidence="1" type="ORF">CCHR01_19475</name>
</gene>
<organism evidence="1 2">
    <name type="scientific">Colletotrichum chrysophilum</name>
    <dbReference type="NCBI Taxonomy" id="1836956"/>
    <lineage>
        <taxon>Eukaryota</taxon>
        <taxon>Fungi</taxon>
        <taxon>Dikarya</taxon>
        <taxon>Ascomycota</taxon>
        <taxon>Pezizomycotina</taxon>
        <taxon>Sordariomycetes</taxon>
        <taxon>Hypocreomycetidae</taxon>
        <taxon>Glomerellales</taxon>
        <taxon>Glomerellaceae</taxon>
        <taxon>Colletotrichum</taxon>
        <taxon>Colletotrichum gloeosporioides species complex</taxon>
    </lineage>
</organism>
<dbReference type="EMBL" id="JAQOWY010000967">
    <property type="protein sequence ID" value="KAK1837903.1"/>
    <property type="molecule type" value="Genomic_DNA"/>
</dbReference>
<keyword evidence="2" id="KW-1185">Reference proteome</keyword>
<reference evidence="1" key="1">
    <citation type="submission" date="2023-01" db="EMBL/GenBank/DDBJ databases">
        <title>Colletotrichum chrysophilum M932 genome sequence.</title>
        <authorList>
            <person name="Baroncelli R."/>
        </authorList>
    </citation>
    <scope>NUCLEOTIDE SEQUENCE</scope>
    <source>
        <strain evidence="1">M932</strain>
    </source>
</reference>
<accession>A0AAD9E7S6</accession>
<evidence type="ECO:0000313" key="2">
    <source>
        <dbReference type="Proteomes" id="UP001243330"/>
    </source>
</evidence>
<dbReference type="AlphaFoldDB" id="A0AAD9E7S6"/>